<evidence type="ECO:0000256" key="2">
    <source>
        <dbReference type="ARBA" id="ARBA00022737"/>
    </source>
</evidence>
<dbReference type="InParanoid" id="A0A1D6HW24"/>
<reference evidence="6" key="1">
    <citation type="submission" date="2015-12" db="EMBL/GenBank/DDBJ databases">
        <title>Update maize B73 reference genome by single molecule sequencing technologies.</title>
        <authorList>
            <consortium name="Maize Genome Sequencing Project"/>
            <person name="Ware D."/>
        </authorList>
    </citation>
    <scope>NUCLEOTIDE SEQUENCE [LARGE SCALE GENOMIC DNA]</scope>
    <source>
        <tissue evidence="6">Seedling</tissue>
    </source>
</reference>
<feature type="region of interest" description="Disordered" evidence="5">
    <location>
        <begin position="159"/>
        <end position="241"/>
    </location>
</feature>
<sequence length="1037" mass="118806">MLMWYFKPCLYMDVGLASAVTALRTCTDVAHLAHVLEQFRLARCGKLVRDARAVAPSRASASTSSSLGVELELSMHAGGPGSRISNIWLLFRLKTVSVRLSRDDSLRPCQALLSRYSETVVPLIRRFCSTPIKVEEVANIEADGKVSYLDAAALPCDNSDCRGEPSHGSRPWTKRLKHYGPSQKGNRNHHETKLPGSGRDGSSRKGSHPQKGKTKLPGSGRDGSSRKGSHHETKLADRDELIQKGSHHEKELADTPFKPFLFQIVLDTSMSSLMPVLDGWVKIGNRLERDKVNMVLFHLRKQRMYNKALKFVEWIERRKLLNFEERDYASHLDLIARNYGVEAAQKYIERVPEAFRSEVLYETLLVNCVCRDDAQKAEQVFNEIRELSLPLTISACNQMLLLYKRVSRNKVVDILTLMEKENIKYSIFTYKLMIDLKVRSNDILGMEQVLNSMKENGLEPNFTIQTMVAKFYISGCFTEKAEEVINAMEVHVKANRHAVRSLLDLYAILGRPVDVERVWNLCAEPKLEDFLAAIKAWSKLGHIERAEEIFDVLVKTFPKLTSKYFNAMLEVYAENKLLDKSKKFIERMCLDGCTIGPLTWDAVVKLYVNLGELSKADSFLMNVTEDNPDRHPLFSSYVILLKAYAEKGDIHNAEKIFDRVKQTNFPARTLPYNLLLAAYASAQVTPYGFRERMKADKFSPGKSQIEQLKQLDSFAYALQVGLNENSKGEFWEGLEDMVSSVPVGKKLFIGDLNNHVGTSSTSFDGVYGGFGFGTRNQEKEILNFALAYDMFIANTFFRKRKSHLVTFSSGQHTSQIDFVLLRKEDRHVCLDCKVIPGECVICLQRNKHNKLTRIKWWKLKRDVAQTFKERVIEEGHWAEERDTNVMWRKMATCIRKIASEEFGLSQGNRREVKDTWWWNEDVQKAIKEKKDCYKHLHHDKCANNIEKYRIAKKSAKRANEEIKNKWKEYFNKLFNGGNESSTIELDEPFDDNNMGFVRRIQEYEVKEALKRMKVGRAMGPDGIPIEVWRCLGDIAIV</sequence>
<dbReference type="Gene3D" id="1.25.40.10">
    <property type="entry name" value="Tetratricopeptide repeat domain"/>
    <property type="match status" value="4"/>
</dbReference>
<dbReference type="InterPro" id="IPR036691">
    <property type="entry name" value="Endo/exonu/phosph_ase_sf"/>
</dbReference>
<dbReference type="Pfam" id="PF13812">
    <property type="entry name" value="PPR_3"/>
    <property type="match status" value="2"/>
</dbReference>
<organism evidence="6">
    <name type="scientific">Zea mays</name>
    <name type="common">Maize</name>
    <dbReference type="NCBI Taxonomy" id="4577"/>
    <lineage>
        <taxon>Eukaryota</taxon>
        <taxon>Viridiplantae</taxon>
        <taxon>Streptophyta</taxon>
        <taxon>Embryophyta</taxon>
        <taxon>Tracheophyta</taxon>
        <taxon>Spermatophyta</taxon>
        <taxon>Magnoliopsida</taxon>
        <taxon>Liliopsida</taxon>
        <taxon>Poales</taxon>
        <taxon>Poaceae</taxon>
        <taxon>PACMAD clade</taxon>
        <taxon>Panicoideae</taxon>
        <taxon>Andropogonodae</taxon>
        <taxon>Andropogoneae</taxon>
        <taxon>Tripsacinae</taxon>
        <taxon>Zea</taxon>
    </lineage>
</organism>
<dbReference type="PANTHER" id="PTHR45717">
    <property type="entry name" value="OS12G0527900 PROTEIN"/>
    <property type="match status" value="1"/>
</dbReference>
<dbReference type="InterPro" id="IPR011990">
    <property type="entry name" value="TPR-like_helical_dom_sf"/>
</dbReference>
<dbReference type="Pfam" id="PF01535">
    <property type="entry name" value="PPR"/>
    <property type="match status" value="1"/>
</dbReference>
<evidence type="ECO:0000256" key="4">
    <source>
        <dbReference type="PROSITE-ProRule" id="PRU00708"/>
    </source>
</evidence>
<dbReference type="eggNOG" id="KOG4197">
    <property type="taxonomic scope" value="Eukaryota"/>
</dbReference>
<comment type="similarity">
    <text evidence="1">Belongs to the PPR family. P subfamily.</text>
</comment>
<evidence type="ECO:0000256" key="5">
    <source>
        <dbReference type="SAM" id="MobiDB-lite"/>
    </source>
</evidence>
<dbReference type="SMR" id="A0A1D6HW24"/>
<proteinExistence type="inferred from homology"/>
<dbReference type="GO" id="GO:0003729">
    <property type="term" value="F:mRNA binding"/>
    <property type="evidence" value="ECO:0007669"/>
    <property type="project" value="UniProtKB-ARBA"/>
</dbReference>
<dbReference type="InterPro" id="IPR002885">
    <property type="entry name" value="PPR_rpt"/>
</dbReference>
<keyword evidence="3" id="KW-0809">Transit peptide</keyword>
<name>A0A1D6HW24_MAIZE</name>
<feature type="compositionally biased region" description="Basic residues" evidence="5">
    <location>
        <begin position="205"/>
        <end position="214"/>
    </location>
</feature>
<evidence type="ECO:0000256" key="1">
    <source>
        <dbReference type="ARBA" id="ARBA00007626"/>
    </source>
</evidence>
<dbReference type="SUPFAM" id="SSF48452">
    <property type="entry name" value="TPR-like"/>
    <property type="match status" value="1"/>
</dbReference>
<dbReference type="EMBL" id="CM007650">
    <property type="protein sequence ID" value="ONM52433.1"/>
    <property type="molecule type" value="Genomic_DNA"/>
</dbReference>
<feature type="repeat" description="PPR" evidence="4">
    <location>
        <begin position="633"/>
        <end position="667"/>
    </location>
</feature>
<feature type="compositionally biased region" description="Basic and acidic residues" evidence="5">
    <location>
        <begin position="230"/>
        <end position="241"/>
    </location>
</feature>
<dbReference type="PaxDb" id="4577-GRMZM2G361615_P01"/>
<accession>A0A1D6HW24</accession>
<evidence type="ECO:0000256" key="3">
    <source>
        <dbReference type="ARBA" id="ARBA00022946"/>
    </source>
</evidence>
<keyword evidence="2" id="KW-0677">Repeat</keyword>
<dbReference type="Gene3D" id="3.60.10.10">
    <property type="entry name" value="Endonuclease/exonuclease/phosphatase"/>
    <property type="match status" value="1"/>
</dbReference>
<gene>
    <name evidence="6" type="ORF">ZEAMMB73_Zm00001d019185</name>
</gene>
<evidence type="ECO:0000313" key="6">
    <source>
        <dbReference type="EMBL" id="ONM52433.1"/>
    </source>
</evidence>
<dbReference type="ExpressionAtlas" id="A0A1D6HW24">
    <property type="expression patterns" value="baseline and differential"/>
</dbReference>
<dbReference type="AlphaFoldDB" id="A0A1D6HW24"/>
<protein>
    <submittedName>
        <fullName evidence="6">Pentatricopeptide repeat-containing protein mitochondrial</fullName>
    </submittedName>
</protein>
<dbReference type="PANTHER" id="PTHR45717:SF17">
    <property type="entry name" value="PENTATRICOPEPTIDE REPEAT-CONTAINING PROTEIN MITOCHONDRIAL"/>
    <property type="match status" value="1"/>
</dbReference>
<feature type="repeat" description="PPR" evidence="4">
    <location>
        <begin position="426"/>
        <end position="460"/>
    </location>
</feature>
<dbReference type="PROSITE" id="PS51375">
    <property type="entry name" value="PPR"/>
    <property type="match status" value="2"/>
</dbReference>